<organism evidence="1">
    <name type="scientific">Cuerna arida</name>
    <dbReference type="NCBI Taxonomy" id="1464854"/>
    <lineage>
        <taxon>Eukaryota</taxon>
        <taxon>Metazoa</taxon>
        <taxon>Ecdysozoa</taxon>
        <taxon>Arthropoda</taxon>
        <taxon>Hexapoda</taxon>
        <taxon>Insecta</taxon>
        <taxon>Pterygota</taxon>
        <taxon>Neoptera</taxon>
        <taxon>Paraneoptera</taxon>
        <taxon>Hemiptera</taxon>
        <taxon>Auchenorrhyncha</taxon>
        <taxon>Membracoidea</taxon>
        <taxon>Cicadellidae</taxon>
        <taxon>Cicadellinae</taxon>
        <taxon>Proconiini</taxon>
        <taxon>Cuerna</taxon>
    </lineage>
</organism>
<dbReference type="EMBL" id="GECZ01001677">
    <property type="protein sequence ID" value="JAS68092.1"/>
    <property type="molecule type" value="Transcribed_RNA"/>
</dbReference>
<name>A0A1B6H0A1_9HEMI</name>
<sequence>MAQQWAGLVPPSCSQSVPTLSMQPAVVDSAPCLSYFVYSGVEMSAATKSHASCEVQSVIVFLLVENHKPTEIYCQICDVYGQGIMSESRLRQWCIDLNNG</sequence>
<dbReference type="AlphaFoldDB" id="A0A1B6H0A1"/>
<reference evidence="1" key="1">
    <citation type="submission" date="2015-11" db="EMBL/GenBank/DDBJ databases">
        <title>De novo transcriptome assembly of four potential Pierce s Disease insect vectors from Arizona vineyards.</title>
        <authorList>
            <person name="Tassone E.E."/>
        </authorList>
    </citation>
    <scope>NUCLEOTIDE SEQUENCE</scope>
</reference>
<gene>
    <name evidence="1" type="ORF">g.24781</name>
</gene>
<proteinExistence type="predicted"/>
<protein>
    <recommendedName>
        <fullName evidence="2">Mos1 transposase HTH domain-containing protein</fullName>
    </recommendedName>
</protein>
<accession>A0A1B6H0A1</accession>
<evidence type="ECO:0008006" key="2">
    <source>
        <dbReference type="Google" id="ProtNLM"/>
    </source>
</evidence>
<evidence type="ECO:0000313" key="1">
    <source>
        <dbReference type="EMBL" id="JAS68092.1"/>
    </source>
</evidence>